<proteinExistence type="predicted"/>
<dbReference type="EMBL" id="JAQQCF010000061">
    <property type="protein sequence ID" value="MFM0642211.1"/>
    <property type="molecule type" value="Genomic_DNA"/>
</dbReference>
<evidence type="ECO:0000313" key="1">
    <source>
        <dbReference type="EMBL" id="MFM0642211.1"/>
    </source>
</evidence>
<sequence length="75" mass="8346">MSTMTPEQARAILIAIPNTKLSATSIRSQLEYIDTDVEVREDGLQRVRLDGYFTADELEALAVWMRDPDTVGSAC</sequence>
<reference evidence="1 2" key="1">
    <citation type="journal article" date="2024" name="Chem. Sci.">
        <title>Discovery of megapolipeptins by genome mining of a Burkholderiales bacteria collection.</title>
        <authorList>
            <person name="Paulo B.S."/>
            <person name="Recchia M.J.J."/>
            <person name="Lee S."/>
            <person name="Fergusson C.H."/>
            <person name="Romanowski S.B."/>
            <person name="Hernandez A."/>
            <person name="Krull N."/>
            <person name="Liu D.Y."/>
            <person name="Cavanagh H."/>
            <person name="Bos A."/>
            <person name="Gray C.A."/>
            <person name="Murphy B.T."/>
            <person name="Linington R.G."/>
            <person name="Eustaquio A.S."/>
        </authorList>
    </citation>
    <scope>NUCLEOTIDE SEQUENCE [LARGE SCALE GENOMIC DNA]</scope>
    <source>
        <strain evidence="1 2">RL17-338-BIC-A</strain>
    </source>
</reference>
<name>A0ABW9E7G0_9BURK</name>
<keyword evidence="2" id="KW-1185">Reference proteome</keyword>
<dbReference type="Proteomes" id="UP001629432">
    <property type="component" value="Unassembled WGS sequence"/>
</dbReference>
<comment type="caution">
    <text evidence="1">The sequence shown here is derived from an EMBL/GenBank/DDBJ whole genome shotgun (WGS) entry which is preliminary data.</text>
</comment>
<evidence type="ECO:0000313" key="2">
    <source>
        <dbReference type="Proteomes" id="UP001629432"/>
    </source>
</evidence>
<accession>A0ABW9E7G0</accession>
<protein>
    <submittedName>
        <fullName evidence="1">Uncharacterized protein</fullName>
    </submittedName>
</protein>
<organism evidence="1 2">
    <name type="scientific">Paraburkholderia metrosideri</name>
    <dbReference type="NCBI Taxonomy" id="580937"/>
    <lineage>
        <taxon>Bacteria</taxon>
        <taxon>Pseudomonadati</taxon>
        <taxon>Pseudomonadota</taxon>
        <taxon>Betaproteobacteria</taxon>
        <taxon>Burkholderiales</taxon>
        <taxon>Burkholderiaceae</taxon>
        <taxon>Paraburkholderia</taxon>
    </lineage>
</organism>
<gene>
    <name evidence="1" type="ORF">PQQ63_36605</name>
</gene>
<dbReference type="RefSeq" id="WP_408242059.1">
    <property type="nucleotide sequence ID" value="NZ_JAQQCF010000061.1"/>
</dbReference>